<dbReference type="CDD" id="cd19964">
    <property type="entry name" value="PBP1_BMP-like"/>
    <property type="match status" value="1"/>
</dbReference>
<dbReference type="Proteomes" id="UP001597211">
    <property type="component" value="Unassembled WGS sequence"/>
</dbReference>
<dbReference type="RefSeq" id="WP_240269096.1">
    <property type="nucleotide sequence ID" value="NZ_JAKSXN010000020.1"/>
</dbReference>
<feature type="region of interest" description="Disordered" evidence="7">
    <location>
        <begin position="25"/>
        <end position="45"/>
    </location>
</feature>
<feature type="signal peptide" evidence="8">
    <location>
        <begin position="1"/>
        <end position="20"/>
    </location>
</feature>
<dbReference type="EMBL" id="JBHTKZ010000019">
    <property type="protein sequence ID" value="MFD1182006.1"/>
    <property type="molecule type" value="Genomic_DNA"/>
</dbReference>
<evidence type="ECO:0000256" key="8">
    <source>
        <dbReference type="SAM" id="SignalP"/>
    </source>
</evidence>
<dbReference type="PANTHER" id="PTHR34296:SF2">
    <property type="entry name" value="ABC TRANSPORTER GUANOSINE-BINDING PROTEIN NUPN"/>
    <property type="match status" value="1"/>
</dbReference>
<dbReference type="PANTHER" id="PTHR34296">
    <property type="entry name" value="TRANSCRIPTIONAL ACTIVATOR PROTEIN MED"/>
    <property type="match status" value="1"/>
</dbReference>
<evidence type="ECO:0000313" key="10">
    <source>
        <dbReference type="EMBL" id="MFD1182006.1"/>
    </source>
</evidence>
<evidence type="ECO:0000256" key="1">
    <source>
        <dbReference type="ARBA" id="ARBA00004193"/>
    </source>
</evidence>
<dbReference type="InterPro" id="IPR050957">
    <property type="entry name" value="BMP_lipoprotein"/>
</dbReference>
<dbReference type="Gene3D" id="3.40.50.2300">
    <property type="match status" value="2"/>
</dbReference>
<evidence type="ECO:0000256" key="3">
    <source>
        <dbReference type="ARBA" id="ARBA00022475"/>
    </source>
</evidence>
<keyword evidence="3" id="KW-1003">Cell membrane</keyword>
<dbReference type="InterPro" id="IPR028082">
    <property type="entry name" value="Peripla_BP_I"/>
</dbReference>
<keyword evidence="6" id="KW-0449">Lipoprotein</keyword>
<accession>A0ABW3SDI1</accession>
<evidence type="ECO:0000256" key="6">
    <source>
        <dbReference type="ARBA" id="ARBA00023288"/>
    </source>
</evidence>
<keyword evidence="11" id="KW-1185">Reference proteome</keyword>
<dbReference type="SUPFAM" id="SSF53822">
    <property type="entry name" value="Periplasmic binding protein-like I"/>
    <property type="match status" value="1"/>
</dbReference>
<evidence type="ECO:0000256" key="7">
    <source>
        <dbReference type="SAM" id="MobiDB-lite"/>
    </source>
</evidence>
<dbReference type="Pfam" id="PF02608">
    <property type="entry name" value="Bmp"/>
    <property type="match status" value="1"/>
</dbReference>
<evidence type="ECO:0000256" key="5">
    <source>
        <dbReference type="ARBA" id="ARBA00023136"/>
    </source>
</evidence>
<reference evidence="11" key="1">
    <citation type="journal article" date="2019" name="Int. J. Syst. Evol. Microbiol.">
        <title>The Global Catalogue of Microorganisms (GCM) 10K type strain sequencing project: providing services to taxonomists for standard genome sequencing and annotation.</title>
        <authorList>
            <consortium name="The Broad Institute Genomics Platform"/>
            <consortium name="The Broad Institute Genome Sequencing Center for Infectious Disease"/>
            <person name="Wu L."/>
            <person name="Ma J."/>
        </authorList>
    </citation>
    <scope>NUCLEOTIDE SEQUENCE [LARGE SCALE GENOMIC DNA]</scope>
    <source>
        <strain evidence="11">CCUG 48216</strain>
    </source>
</reference>
<proteinExistence type="inferred from homology"/>
<protein>
    <submittedName>
        <fullName evidence="10">BMP family ABC transporter substrate-binding protein</fullName>
    </submittedName>
</protein>
<comment type="similarity">
    <text evidence="2">Belongs to the BMP lipoprotein family.</text>
</comment>
<feature type="domain" description="ABC transporter substrate-binding protein PnrA-like" evidence="9">
    <location>
        <begin position="52"/>
        <end position="364"/>
    </location>
</feature>
<feature type="chain" id="PRO_5047108627" evidence="8">
    <location>
        <begin position="21"/>
        <end position="382"/>
    </location>
</feature>
<evidence type="ECO:0000313" key="11">
    <source>
        <dbReference type="Proteomes" id="UP001597211"/>
    </source>
</evidence>
<evidence type="ECO:0000259" key="9">
    <source>
        <dbReference type="Pfam" id="PF02608"/>
    </source>
</evidence>
<comment type="subcellular location">
    <subcellularLocation>
        <location evidence="1">Cell membrane</location>
        <topology evidence="1">Lipid-anchor</topology>
    </subcellularLocation>
</comment>
<dbReference type="InterPro" id="IPR003760">
    <property type="entry name" value="PnrA-like"/>
</dbReference>
<sequence length="382" mass="41026">MKKMLALVSVLMLVILTACSGSDNSANGNTAATDSNAPATSETATSKDGDKLKVVLLIPGNLGDKSFLDSANRGLEMVRDQLGATTKVIEMGTDQTKWEPIYLDVVEQDWDLIISGNSTASEIFHAIAAEHPEKKFIDFETDFVDIPDNVYAMWYRVNDASFLAGAAAALTSTSNLPNANPEKIIGFLGGLDVPGINAFLVGYIEGAQYVVPDIKVFTSYAGDFGDPAKGKELSLVQYNSGADVIFGAAGGTGLGIFDAAKEKKKYAIGVDSDQAEMVKSTDPDKANLIVTSSMKNVDQSILRAVKKYQEGTLEFGERETLSFTEGAVGIAKNDIYNAAFTPEMKSKIEEIEKKLINKEIVVSDASKMETSEVEEIRNAVKP</sequence>
<keyword evidence="4 8" id="KW-0732">Signal</keyword>
<gene>
    <name evidence="10" type="ORF">ACFQ2Z_11590</name>
</gene>
<dbReference type="PROSITE" id="PS51257">
    <property type="entry name" value="PROKAR_LIPOPROTEIN"/>
    <property type="match status" value="1"/>
</dbReference>
<name>A0ABW3SDI1_9BACL</name>
<organism evidence="10 11">
    <name type="scientific">Paenibacillus timonensis</name>
    <dbReference type="NCBI Taxonomy" id="225915"/>
    <lineage>
        <taxon>Bacteria</taxon>
        <taxon>Bacillati</taxon>
        <taxon>Bacillota</taxon>
        <taxon>Bacilli</taxon>
        <taxon>Bacillales</taxon>
        <taxon>Paenibacillaceae</taxon>
        <taxon>Paenibacillus</taxon>
    </lineage>
</organism>
<feature type="compositionally biased region" description="Polar residues" evidence="7">
    <location>
        <begin position="25"/>
        <end position="44"/>
    </location>
</feature>
<evidence type="ECO:0000256" key="4">
    <source>
        <dbReference type="ARBA" id="ARBA00022729"/>
    </source>
</evidence>
<keyword evidence="5" id="KW-0472">Membrane</keyword>
<evidence type="ECO:0000256" key="2">
    <source>
        <dbReference type="ARBA" id="ARBA00008610"/>
    </source>
</evidence>
<comment type="caution">
    <text evidence="10">The sequence shown here is derived from an EMBL/GenBank/DDBJ whole genome shotgun (WGS) entry which is preliminary data.</text>
</comment>